<dbReference type="SUPFAM" id="SSF56524">
    <property type="entry name" value="Oxidoreductase molybdopterin-binding domain"/>
    <property type="match status" value="1"/>
</dbReference>
<dbReference type="Proteomes" id="UP000315677">
    <property type="component" value="Unassembled WGS sequence"/>
</dbReference>
<proteinExistence type="predicted"/>
<keyword evidence="4" id="KW-1185">Reference proteome</keyword>
<dbReference type="RefSeq" id="WP_142061194.1">
    <property type="nucleotide sequence ID" value="NZ_VFPA01000005.1"/>
</dbReference>
<name>A0A543D422_9PSEU</name>
<dbReference type="OrthoDB" id="9795587at2"/>
<dbReference type="InterPro" id="IPR000572">
    <property type="entry name" value="OxRdtase_Mopterin-bd_dom"/>
</dbReference>
<dbReference type="PANTHER" id="PTHR43032:SF4">
    <property type="entry name" value="OXIDOREDUCTASE MOLYBDOPTERIN-BINDING DOMAIN-CONTAINING PROTEIN"/>
    <property type="match status" value="1"/>
</dbReference>
<organism evidence="3 4">
    <name type="scientific">Pseudonocardia kunmingensis</name>
    <dbReference type="NCBI Taxonomy" id="630975"/>
    <lineage>
        <taxon>Bacteria</taxon>
        <taxon>Bacillati</taxon>
        <taxon>Actinomycetota</taxon>
        <taxon>Actinomycetes</taxon>
        <taxon>Pseudonocardiales</taxon>
        <taxon>Pseudonocardiaceae</taxon>
        <taxon>Pseudonocardia</taxon>
    </lineage>
</organism>
<dbReference type="InterPro" id="IPR036374">
    <property type="entry name" value="OxRdtase_Mopterin-bd_sf"/>
</dbReference>
<dbReference type="Pfam" id="PF00174">
    <property type="entry name" value="Oxidored_molyb"/>
    <property type="match status" value="1"/>
</dbReference>
<dbReference type="Gene3D" id="3.90.420.10">
    <property type="entry name" value="Oxidoreductase, molybdopterin-binding domain"/>
    <property type="match status" value="1"/>
</dbReference>
<accession>A0A543D422</accession>
<dbReference type="PANTHER" id="PTHR43032">
    <property type="entry name" value="PROTEIN-METHIONINE-SULFOXIDE REDUCTASE"/>
    <property type="match status" value="1"/>
</dbReference>
<gene>
    <name evidence="3" type="ORF">FB558_7121</name>
</gene>
<dbReference type="AlphaFoldDB" id="A0A543D422"/>
<comment type="caution">
    <text evidence="3">The sequence shown here is derived from an EMBL/GenBank/DDBJ whole genome shotgun (WGS) entry which is preliminary data.</text>
</comment>
<feature type="region of interest" description="Disordered" evidence="1">
    <location>
        <begin position="1"/>
        <end position="23"/>
    </location>
</feature>
<protein>
    <submittedName>
        <fullName evidence="3">DMSO/TMAO reductase YedYZ molybdopterin-dependent catalytic subunit</fullName>
    </submittedName>
</protein>
<evidence type="ECO:0000313" key="3">
    <source>
        <dbReference type="EMBL" id="TQM04092.1"/>
    </source>
</evidence>
<evidence type="ECO:0000259" key="2">
    <source>
        <dbReference type="Pfam" id="PF00174"/>
    </source>
</evidence>
<evidence type="ECO:0000313" key="4">
    <source>
        <dbReference type="Proteomes" id="UP000315677"/>
    </source>
</evidence>
<reference evidence="3 4" key="1">
    <citation type="submission" date="2019-06" db="EMBL/GenBank/DDBJ databases">
        <title>Sequencing the genomes of 1000 actinobacteria strains.</title>
        <authorList>
            <person name="Klenk H.-P."/>
        </authorList>
    </citation>
    <scope>NUCLEOTIDE SEQUENCE [LARGE SCALE GENOMIC DNA]</scope>
    <source>
        <strain evidence="3 4">DSM 45301</strain>
    </source>
</reference>
<sequence>MRTPRHPSAVDSAPPAGLPPGQRLRRDFPRFGVPFPPRPQAPAVAELAVTGAVEHELRLPLTELFDALPRVTRTADFHCVATWSATGLQWSGVSFRQFWEQVVVPRCGPTGAVAVIAHGDDGVTAVLDMRDALADDVLLADRLDGRPLDDDHGAPLRLVSPAQYGYKNIKHLVALEATRTFPRPGRVLGEHPRARVALEERDPYLNARTYRLIGRALTPLIAWLNRRDSRRSTRSPS</sequence>
<feature type="domain" description="Oxidoreductase molybdopterin-binding" evidence="2">
    <location>
        <begin position="44"/>
        <end position="179"/>
    </location>
</feature>
<evidence type="ECO:0000256" key="1">
    <source>
        <dbReference type="SAM" id="MobiDB-lite"/>
    </source>
</evidence>
<dbReference type="EMBL" id="VFPA01000005">
    <property type="protein sequence ID" value="TQM04092.1"/>
    <property type="molecule type" value="Genomic_DNA"/>
</dbReference>